<dbReference type="AlphaFoldDB" id="A0ABC8TN14"/>
<organism evidence="2 3">
    <name type="scientific">Ilex paraguariensis</name>
    <name type="common">yerba mate</name>
    <dbReference type="NCBI Taxonomy" id="185542"/>
    <lineage>
        <taxon>Eukaryota</taxon>
        <taxon>Viridiplantae</taxon>
        <taxon>Streptophyta</taxon>
        <taxon>Embryophyta</taxon>
        <taxon>Tracheophyta</taxon>
        <taxon>Spermatophyta</taxon>
        <taxon>Magnoliopsida</taxon>
        <taxon>eudicotyledons</taxon>
        <taxon>Gunneridae</taxon>
        <taxon>Pentapetalae</taxon>
        <taxon>asterids</taxon>
        <taxon>campanulids</taxon>
        <taxon>Aquifoliales</taxon>
        <taxon>Aquifoliaceae</taxon>
        <taxon>Ilex</taxon>
    </lineage>
</organism>
<evidence type="ECO:0000313" key="3">
    <source>
        <dbReference type="Proteomes" id="UP001642360"/>
    </source>
</evidence>
<dbReference type="Proteomes" id="UP001642360">
    <property type="component" value="Unassembled WGS sequence"/>
</dbReference>
<gene>
    <name evidence="2" type="ORF">ILEXP_LOCUS38158</name>
</gene>
<sequence>MDLLCEQVKMLAGEVALSTSSLKRISEQAASNPEDSRLQDQMQKLKDEITEKKHQMRVLEQRMIGSVEITPQTSNSIEMSQLGFGSFVAHSSLCIESPANFKIKTGTQALQSNEPSRSRSKLGFVQLVNMISDNAEMQETILLLRQQLDSLVSDKNARDPKQYADNEVIALRTCSTQSLGMKNERMDGVNPYREVSLDEHTPTSVMSLNRIFSPEESKESSSDAFWNSQLLMQATEIEILKQEKVKLAEEKDGLEIHNQKLAEEALYAKELAAAAAVELRNLAEEVTKLSYQNTKLTADLDAVKEACCKTNCCQRSISFELNHNGHHGSRPDAHLRKPADGVLIEELEQELNGIYQREASLVAALTERDQVAGELRKRIDEAKQREEDLENELANMWVLVAKLQKSVPNSEDALSEGVHASNILQTRVKNGFSSSNGYLNKIISNDEIIDNMDEASTLEELKELFHKEKKRCEELESFISRLKGDDIAGLDITTLEELQSLHVEAITKICYAKGSCTYSTQIDKKKDVEEGRD</sequence>
<comment type="caution">
    <text evidence="2">The sequence shown here is derived from an EMBL/GenBank/DDBJ whole genome shotgun (WGS) entry which is preliminary data.</text>
</comment>
<feature type="coiled-coil region" evidence="1">
    <location>
        <begin position="237"/>
        <end position="264"/>
    </location>
</feature>
<accession>A0ABC8TN14</accession>
<dbReference type="EMBL" id="CAUOFW020005147">
    <property type="protein sequence ID" value="CAK9168748.1"/>
    <property type="molecule type" value="Genomic_DNA"/>
</dbReference>
<proteinExistence type="predicted"/>
<protein>
    <submittedName>
        <fullName evidence="2">Uncharacterized protein</fullName>
    </submittedName>
</protein>
<name>A0ABC8TN14_9AQUA</name>
<feature type="coiled-coil region" evidence="1">
    <location>
        <begin position="35"/>
        <end position="62"/>
    </location>
</feature>
<evidence type="ECO:0000256" key="1">
    <source>
        <dbReference type="SAM" id="Coils"/>
    </source>
</evidence>
<reference evidence="2 3" key="1">
    <citation type="submission" date="2024-02" db="EMBL/GenBank/DDBJ databases">
        <authorList>
            <person name="Vignale AGUSTIN F."/>
            <person name="Sosa J E."/>
            <person name="Modenutti C."/>
        </authorList>
    </citation>
    <scope>NUCLEOTIDE SEQUENCE [LARGE SCALE GENOMIC DNA]</scope>
</reference>
<evidence type="ECO:0000313" key="2">
    <source>
        <dbReference type="EMBL" id="CAK9168748.1"/>
    </source>
</evidence>
<keyword evidence="3" id="KW-1185">Reference proteome</keyword>
<keyword evidence="1" id="KW-0175">Coiled coil</keyword>